<dbReference type="Pfam" id="PF20990">
    <property type="entry name" value="DUF2207_C"/>
    <property type="match status" value="1"/>
</dbReference>
<keyword evidence="1" id="KW-0472">Membrane</keyword>
<evidence type="ECO:0000313" key="5">
    <source>
        <dbReference type="Proteomes" id="UP000824242"/>
    </source>
</evidence>
<dbReference type="InterPro" id="IPR048389">
    <property type="entry name" value="YciQ-like_C"/>
</dbReference>
<dbReference type="InterPro" id="IPR018702">
    <property type="entry name" value="DUF2207"/>
</dbReference>
<feature type="domain" description="DUF2207" evidence="2">
    <location>
        <begin position="36"/>
        <end position="227"/>
    </location>
</feature>
<comment type="caution">
    <text evidence="4">The sequence shown here is derived from an EMBL/GenBank/DDBJ whole genome shotgun (WGS) entry which is preliminary data.</text>
</comment>
<reference evidence="4" key="2">
    <citation type="journal article" date="2021" name="PeerJ">
        <title>Extensive microbial diversity within the chicken gut microbiome revealed by metagenomics and culture.</title>
        <authorList>
            <person name="Gilroy R."/>
            <person name="Ravi A."/>
            <person name="Getino M."/>
            <person name="Pursley I."/>
            <person name="Horton D.L."/>
            <person name="Alikhan N.F."/>
            <person name="Baker D."/>
            <person name="Gharbi K."/>
            <person name="Hall N."/>
            <person name="Watson M."/>
            <person name="Adriaenssens E.M."/>
            <person name="Foster-Nyarko E."/>
            <person name="Jarju S."/>
            <person name="Secka A."/>
            <person name="Antonio M."/>
            <person name="Oren A."/>
            <person name="Chaudhuri R.R."/>
            <person name="La Ragione R."/>
            <person name="Hildebrand F."/>
            <person name="Pallen M.J."/>
        </authorList>
    </citation>
    <scope>NUCLEOTIDE SEQUENCE</scope>
    <source>
        <strain evidence="4">ChiSxjej1B13-7958</strain>
    </source>
</reference>
<dbReference type="Pfam" id="PF09972">
    <property type="entry name" value="DUF2207"/>
    <property type="match status" value="1"/>
</dbReference>
<evidence type="ECO:0000313" key="4">
    <source>
        <dbReference type="EMBL" id="HIR46735.1"/>
    </source>
</evidence>
<keyword evidence="1" id="KW-0812">Transmembrane</keyword>
<sequence length="648" mass="72080">MKLHRGRLWACILLLLPILLFSGCSSYKRGADQLLRSVSIQAQLLENGDMQVTERWDISLYDRDKSYSNLFKSFPYSSEQQIKDFSVTDNDTGRTYDFEGEFSSLHEVSETPKTCYLIANDQETELGWFMQSVDEGNASFTLSYTVTNAVERYADVGVLYHGFIGKQFSIPITQFTAEILLPDGAEQQDLRGWLHCTAESWLSIDSANHITLTASEIPAQTNVETRICAPASLFPNAQRTSSETALEKISQEEQQWADEWEAQKERERFLALLSAIAGIVIAVAGIVFGILCRVVKRRHKVEEPDYYREIPAGSSPGGAGALFYYYDGGLQDRETRNHVAAATMMSLARKKWISFEENPSGQETKDKDDDLLIHIENGSIPLTPSENSFYQLLSHAAELQSSCLTLQDFERYAKKNAQSYQNQMNAFINAADNEIAPKGYFEKEPTFVDVVRVISILALFASIVLFFATTGYLAVLCAGLLVGGLSALLLSLGKTRLSVQGETDLGIWHGLQRFLLDFSNMKEYGVFQLPLWEEYLVYAAMMGISDEVSEQLRKAYPQVWASNDQDPNFFPRTSYLYWMYRPRYRHRAHFSFADQISRTMDNAGKAAQNAMDAINGRGSSHGGGRGFGGGGFGGGGGGFGSGGGGGAR</sequence>
<dbReference type="PROSITE" id="PS51257">
    <property type="entry name" value="PROKAR_LIPOPROTEIN"/>
    <property type="match status" value="1"/>
</dbReference>
<feature type="transmembrane region" description="Helical" evidence="1">
    <location>
        <begin position="447"/>
        <end position="467"/>
    </location>
</feature>
<protein>
    <submittedName>
        <fullName evidence="4">DUF2207 domain-containing protein</fullName>
    </submittedName>
</protein>
<accession>A0A9D1ANH7</accession>
<dbReference type="AlphaFoldDB" id="A0A9D1ANH7"/>
<evidence type="ECO:0000256" key="1">
    <source>
        <dbReference type="SAM" id="Phobius"/>
    </source>
</evidence>
<evidence type="ECO:0000259" key="3">
    <source>
        <dbReference type="Pfam" id="PF20990"/>
    </source>
</evidence>
<gene>
    <name evidence="4" type="ORF">IAB89_03605</name>
</gene>
<keyword evidence="1" id="KW-1133">Transmembrane helix</keyword>
<name>A0A9D1ANH7_9FIRM</name>
<feature type="domain" description="Predicted membrane protein YciQ-like C-terminal" evidence="3">
    <location>
        <begin position="303"/>
        <end position="552"/>
    </location>
</feature>
<dbReference type="EMBL" id="DVGZ01000037">
    <property type="protein sequence ID" value="HIR46735.1"/>
    <property type="molecule type" value="Genomic_DNA"/>
</dbReference>
<dbReference type="Proteomes" id="UP000824242">
    <property type="component" value="Unassembled WGS sequence"/>
</dbReference>
<feature type="transmembrane region" description="Helical" evidence="1">
    <location>
        <begin position="269"/>
        <end position="291"/>
    </location>
</feature>
<proteinExistence type="predicted"/>
<organism evidence="4 5">
    <name type="scientific">Candidatus Caccousia avicola</name>
    <dbReference type="NCBI Taxonomy" id="2840721"/>
    <lineage>
        <taxon>Bacteria</taxon>
        <taxon>Bacillati</taxon>
        <taxon>Bacillota</taxon>
        <taxon>Clostridia</taxon>
        <taxon>Eubacteriales</taxon>
        <taxon>Oscillospiraceae</taxon>
        <taxon>Oscillospiraceae incertae sedis</taxon>
        <taxon>Candidatus Caccousia</taxon>
    </lineage>
</organism>
<reference evidence="4" key="1">
    <citation type="submission" date="2020-10" db="EMBL/GenBank/DDBJ databases">
        <authorList>
            <person name="Gilroy R."/>
        </authorList>
    </citation>
    <scope>NUCLEOTIDE SEQUENCE</scope>
    <source>
        <strain evidence="4">ChiSxjej1B13-7958</strain>
    </source>
</reference>
<evidence type="ECO:0000259" key="2">
    <source>
        <dbReference type="Pfam" id="PF09972"/>
    </source>
</evidence>
<feature type="transmembrane region" description="Helical" evidence="1">
    <location>
        <begin position="473"/>
        <end position="492"/>
    </location>
</feature>